<evidence type="ECO:0000256" key="2">
    <source>
        <dbReference type="ARBA" id="ARBA00004606"/>
    </source>
</evidence>
<dbReference type="Pfam" id="PF03414">
    <property type="entry name" value="Glyco_transf_6"/>
    <property type="match status" value="2"/>
</dbReference>
<feature type="binding site" evidence="7">
    <location>
        <position position="129"/>
    </location>
    <ligand>
        <name>an alpha-L-fucosyl-(1-&gt;2)-beta-D-galactosyl derivative</name>
        <dbReference type="ChEBI" id="CHEBI:140327"/>
    </ligand>
</feature>
<dbReference type="GO" id="GO:0031982">
    <property type="term" value="C:vesicle"/>
    <property type="evidence" value="ECO:0007669"/>
    <property type="project" value="TreeGrafter"/>
</dbReference>
<dbReference type="InterPro" id="IPR029044">
    <property type="entry name" value="Nucleotide-diphossugar_trans"/>
</dbReference>
<dbReference type="OrthoDB" id="10013941at2759"/>
<comment type="subcellular location">
    <subcellularLocation>
        <location evidence="2">Membrane</location>
        <topology evidence="2">Single-pass type II membrane protein</topology>
    </subcellularLocation>
</comment>
<dbReference type="EMBL" id="JAHKSW010000028">
    <property type="protein sequence ID" value="KAG7314370.1"/>
    <property type="molecule type" value="Genomic_DNA"/>
</dbReference>
<dbReference type="GO" id="GO:0005794">
    <property type="term" value="C:Golgi apparatus"/>
    <property type="evidence" value="ECO:0007669"/>
    <property type="project" value="TreeGrafter"/>
</dbReference>
<dbReference type="SUPFAM" id="SSF53448">
    <property type="entry name" value="Nucleotide-diphospho-sugar transferases"/>
    <property type="match status" value="2"/>
</dbReference>
<dbReference type="GO" id="GO:0016020">
    <property type="term" value="C:membrane"/>
    <property type="evidence" value="ECO:0007669"/>
    <property type="project" value="UniProtKB-SubCell"/>
</dbReference>
<comment type="similarity">
    <text evidence="3">Belongs to the glycosyltransferase 6 family.</text>
</comment>
<reference evidence="8 9" key="1">
    <citation type="submission" date="2021-06" db="EMBL/GenBank/DDBJ databases">
        <title>Chromosome-level genome assembly of the red-tail catfish (Hemibagrus wyckioides).</title>
        <authorList>
            <person name="Shao F."/>
        </authorList>
    </citation>
    <scope>NUCLEOTIDE SEQUENCE [LARGE SCALE GENOMIC DNA]</scope>
    <source>
        <strain evidence="8">EC202008001</strain>
        <tissue evidence="8">Blood</tissue>
    </source>
</reference>
<dbReference type="GO" id="GO:0005975">
    <property type="term" value="P:carbohydrate metabolic process"/>
    <property type="evidence" value="ECO:0007669"/>
    <property type="project" value="InterPro"/>
</dbReference>
<dbReference type="Proteomes" id="UP000824219">
    <property type="component" value="Linkage Group LG28"/>
</dbReference>
<evidence type="ECO:0000256" key="6">
    <source>
        <dbReference type="PIRSR" id="PIRSR605076-1"/>
    </source>
</evidence>
<dbReference type="GO" id="GO:0016758">
    <property type="term" value="F:hexosyltransferase activity"/>
    <property type="evidence" value="ECO:0007669"/>
    <property type="project" value="InterPro"/>
</dbReference>
<evidence type="ECO:0000313" key="9">
    <source>
        <dbReference type="Proteomes" id="UP000824219"/>
    </source>
</evidence>
<name>A0A9D3N4J5_9TELE</name>
<keyword evidence="5" id="KW-0808">Transferase</keyword>
<dbReference type="PANTHER" id="PTHR10462:SF49">
    <property type="entry name" value="GLOBOSIDE ALPHA-1,3-N-ACETYLGALACTOSAMINYLTRANSFERASE 1"/>
    <property type="match status" value="1"/>
</dbReference>
<evidence type="ECO:0000256" key="5">
    <source>
        <dbReference type="ARBA" id="ARBA00022679"/>
    </source>
</evidence>
<protein>
    <submittedName>
        <fullName evidence="8">Uncharacterized protein</fullName>
    </submittedName>
</protein>
<dbReference type="PANTHER" id="PTHR10462">
    <property type="entry name" value="GLYCOSYLTRANSFERASE-RELATED"/>
    <property type="match status" value="1"/>
</dbReference>
<keyword evidence="4" id="KW-0328">Glycosyltransferase</keyword>
<comment type="caution">
    <text evidence="8">The sequence shown here is derived from an EMBL/GenBank/DDBJ whole genome shotgun (WGS) entry which is preliminary data.</text>
</comment>
<evidence type="ECO:0000256" key="1">
    <source>
        <dbReference type="ARBA" id="ARBA00001936"/>
    </source>
</evidence>
<organism evidence="8 9">
    <name type="scientific">Hemibagrus wyckioides</name>
    <dbReference type="NCBI Taxonomy" id="337641"/>
    <lineage>
        <taxon>Eukaryota</taxon>
        <taxon>Metazoa</taxon>
        <taxon>Chordata</taxon>
        <taxon>Craniata</taxon>
        <taxon>Vertebrata</taxon>
        <taxon>Euteleostomi</taxon>
        <taxon>Actinopterygii</taxon>
        <taxon>Neopterygii</taxon>
        <taxon>Teleostei</taxon>
        <taxon>Ostariophysi</taxon>
        <taxon>Siluriformes</taxon>
        <taxon>Bagridae</taxon>
        <taxon>Hemibagrus</taxon>
    </lineage>
</organism>
<evidence type="ECO:0000256" key="3">
    <source>
        <dbReference type="ARBA" id="ARBA00010413"/>
    </source>
</evidence>
<feature type="binding site" evidence="7">
    <location>
        <position position="152"/>
    </location>
    <ligand>
        <name>an alpha-L-fucosyl-(1-&gt;2)-beta-D-galactosyl derivative</name>
        <dbReference type="ChEBI" id="CHEBI:140327"/>
    </ligand>
</feature>
<feature type="active site" description="Nucleophile" evidence="6">
    <location>
        <position position="129"/>
    </location>
</feature>
<dbReference type="Gene3D" id="3.90.550.10">
    <property type="entry name" value="Spore Coat Polysaccharide Biosynthesis Protein SpsA, Chain A"/>
    <property type="match status" value="2"/>
</dbReference>
<evidence type="ECO:0000256" key="4">
    <source>
        <dbReference type="ARBA" id="ARBA00022676"/>
    </source>
</evidence>
<gene>
    <name evidence="8" type="ORF">KOW79_021673</name>
</gene>
<evidence type="ECO:0000313" key="8">
    <source>
        <dbReference type="EMBL" id="KAG7314370.1"/>
    </source>
</evidence>
<accession>A0A9D3N4J5</accession>
<comment type="cofactor">
    <cofactor evidence="1">
        <name>Mn(2+)</name>
        <dbReference type="ChEBI" id="CHEBI:29035"/>
    </cofactor>
</comment>
<dbReference type="AlphaFoldDB" id="A0A9D3N4J5"/>
<keyword evidence="9" id="KW-1185">Reference proteome</keyword>
<proteinExistence type="inferred from homology"/>
<sequence length="180" mass="21157">MRIGLKLFLLFTLFIASFLGYSYFKYTSSWFSDVLECRPTVRPDIATMSRWLAPIVWEGTFDLTVIDAIYKQQKHHRGNHCLRSGQETTTTEGPWIGGRPDKVLKLVKTCRMNLDVDRANKIEAVWQEESHLNKYFLYNKPTKLLSPEYLWDDRKGKPSFMKVVRFSQVEKNYAEIRPNP</sequence>
<evidence type="ECO:0000256" key="7">
    <source>
        <dbReference type="PIRSR" id="PIRSR605076-2"/>
    </source>
</evidence>
<dbReference type="InterPro" id="IPR005076">
    <property type="entry name" value="Glyco_trans_6"/>
</dbReference>